<name>A0A174G118_9FIRM</name>
<reference evidence="2 3" key="1">
    <citation type="submission" date="2015-09" db="EMBL/GenBank/DDBJ databases">
        <authorList>
            <consortium name="Pathogen Informatics"/>
        </authorList>
    </citation>
    <scope>NUCLEOTIDE SEQUENCE [LARGE SCALE GENOMIC DNA]</scope>
    <source>
        <strain evidence="2 3">2789STDY5608835</strain>
    </source>
</reference>
<evidence type="ECO:0000313" key="3">
    <source>
        <dbReference type="Proteomes" id="UP000095395"/>
    </source>
</evidence>
<dbReference type="EMBL" id="CYYR01000051">
    <property type="protein sequence ID" value="CUO56183.1"/>
    <property type="molecule type" value="Genomic_DNA"/>
</dbReference>
<sequence length="171" mass="20517">MKHYLFYEKNHNKTIFQYKATYLWLSFAMMMSIMAVIGFITEKQLPILLVLAGLLFFPGVPIAVKNYKKAYYIQLEDMCIVCSGRINNLFRKTRMMYQDIGYVERGREEPVIYPYGTTREQMVKEFGRYINVYNKDKKYLFSFREKSSIMDILLKKNPHIQIVERLEDYHV</sequence>
<dbReference type="AlphaFoldDB" id="A0A174G118"/>
<dbReference type="RefSeq" id="WP_055303526.1">
    <property type="nucleotide sequence ID" value="NZ_CYYR01000051.1"/>
</dbReference>
<feature type="transmembrane region" description="Helical" evidence="1">
    <location>
        <begin position="21"/>
        <end position="40"/>
    </location>
</feature>
<keyword evidence="1" id="KW-0812">Transmembrane</keyword>
<protein>
    <submittedName>
        <fullName evidence="2">Uncharacterized protein</fullName>
    </submittedName>
</protein>
<accession>A0A174G118</accession>
<proteinExistence type="predicted"/>
<gene>
    <name evidence="2" type="ORF">ERS852392_03519</name>
</gene>
<evidence type="ECO:0000256" key="1">
    <source>
        <dbReference type="SAM" id="Phobius"/>
    </source>
</evidence>
<feature type="transmembrane region" description="Helical" evidence="1">
    <location>
        <begin position="46"/>
        <end position="64"/>
    </location>
</feature>
<evidence type="ECO:0000313" key="2">
    <source>
        <dbReference type="EMBL" id="CUO56183.1"/>
    </source>
</evidence>
<keyword evidence="1" id="KW-0472">Membrane</keyword>
<keyword evidence="1" id="KW-1133">Transmembrane helix</keyword>
<organism evidence="2 3">
    <name type="scientific">Roseburia inulinivorans</name>
    <dbReference type="NCBI Taxonomy" id="360807"/>
    <lineage>
        <taxon>Bacteria</taxon>
        <taxon>Bacillati</taxon>
        <taxon>Bacillota</taxon>
        <taxon>Clostridia</taxon>
        <taxon>Lachnospirales</taxon>
        <taxon>Lachnospiraceae</taxon>
        <taxon>Roseburia</taxon>
    </lineage>
</organism>
<dbReference type="Proteomes" id="UP000095395">
    <property type="component" value="Unassembled WGS sequence"/>
</dbReference>